<dbReference type="Proteomes" id="UP001294444">
    <property type="component" value="Unassembled WGS sequence"/>
</dbReference>
<dbReference type="EMBL" id="OAPG01000006">
    <property type="protein sequence ID" value="SNX84292.1"/>
    <property type="molecule type" value="Genomic_DNA"/>
</dbReference>
<gene>
    <name evidence="2" type="ORF">MEPE_03001</name>
</gene>
<dbReference type="AlphaFoldDB" id="A0AAJ4XL40"/>
<evidence type="ECO:0000313" key="3">
    <source>
        <dbReference type="Proteomes" id="UP001294444"/>
    </source>
</evidence>
<name>A0AAJ4XL40_9BASI</name>
<organism evidence="2 3">
    <name type="scientific">Melanopsichium pennsylvanicum</name>
    <dbReference type="NCBI Taxonomy" id="63383"/>
    <lineage>
        <taxon>Eukaryota</taxon>
        <taxon>Fungi</taxon>
        <taxon>Dikarya</taxon>
        <taxon>Basidiomycota</taxon>
        <taxon>Ustilaginomycotina</taxon>
        <taxon>Ustilaginomycetes</taxon>
        <taxon>Ustilaginales</taxon>
        <taxon>Ustilaginaceae</taxon>
        <taxon>Melanopsichium</taxon>
    </lineage>
</organism>
<feature type="region of interest" description="Disordered" evidence="1">
    <location>
        <begin position="54"/>
        <end position="74"/>
    </location>
</feature>
<comment type="caution">
    <text evidence="2">The sequence shown here is derived from an EMBL/GenBank/DDBJ whole genome shotgun (WGS) entry which is preliminary data.</text>
</comment>
<evidence type="ECO:0000256" key="1">
    <source>
        <dbReference type="SAM" id="MobiDB-lite"/>
    </source>
</evidence>
<keyword evidence="3" id="KW-1185">Reference proteome</keyword>
<reference evidence="2" key="1">
    <citation type="submission" date="2023-10" db="EMBL/GenBank/DDBJ databases">
        <authorList>
            <person name="Guldener U."/>
        </authorList>
    </citation>
    <scope>NUCLEOTIDE SEQUENCE</scope>
    <source>
        <strain evidence="2">Mp4</strain>
    </source>
</reference>
<accession>A0AAJ4XL40</accession>
<protein>
    <submittedName>
        <fullName evidence="2">Uncharacterized protein</fullName>
    </submittedName>
</protein>
<sequence length="74" mass="8324">MACYDYGLTALIFCTRAEGCSAIQNGSRCRYCFTSACDCHLELQIRIRATLDKKKRSESAGKKLPHGSFEYSFT</sequence>
<proteinExistence type="predicted"/>
<evidence type="ECO:0000313" key="2">
    <source>
        <dbReference type="EMBL" id="SNX84292.1"/>
    </source>
</evidence>